<reference evidence="2" key="1">
    <citation type="journal article" date="2008" name="Nat. Genet.">
        <title>The Pristionchus pacificus genome provides a unique perspective on nematode lifestyle and parasitism.</title>
        <authorList>
            <person name="Dieterich C."/>
            <person name="Clifton S.W."/>
            <person name="Schuster L.N."/>
            <person name="Chinwalla A."/>
            <person name="Delehaunty K."/>
            <person name="Dinkelacker I."/>
            <person name="Fulton L."/>
            <person name="Fulton R."/>
            <person name="Godfrey J."/>
            <person name="Minx P."/>
            <person name="Mitreva M."/>
            <person name="Roeseler W."/>
            <person name="Tian H."/>
            <person name="Witte H."/>
            <person name="Yang S.P."/>
            <person name="Wilson R.K."/>
            <person name="Sommer R.J."/>
        </authorList>
    </citation>
    <scope>NUCLEOTIDE SEQUENCE [LARGE SCALE GENOMIC DNA]</scope>
    <source>
        <strain evidence="2">PS312</strain>
    </source>
</reference>
<name>A0A2A6B9J7_PRIPA</name>
<accession>A0A8R1YWC1</accession>
<dbReference type="AlphaFoldDB" id="A0A2A6B9J7"/>
<reference evidence="1" key="2">
    <citation type="submission" date="2022-06" db="UniProtKB">
        <authorList>
            <consortium name="EnsemblMetazoa"/>
        </authorList>
    </citation>
    <scope>IDENTIFICATION</scope>
    <source>
        <strain evidence="1">PS312</strain>
    </source>
</reference>
<sequence>MAHVRFMLLLLLSLLAPLPTSVPLPIAPPSGAATRNRRIIQSRSYAATRRSLLLTSVKSLADLYY</sequence>
<dbReference type="Proteomes" id="UP000005239">
    <property type="component" value="Unassembled WGS sequence"/>
</dbReference>
<evidence type="ECO:0000313" key="1">
    <source>
        <dbReference type="EnsemblMetazoa" id="PPA35180.1"/>
    </source>
</evidence>
<dbReference type="EnsemblMetazoa" id="PPA35180.1">
    <property type="protein sequence ID" value="PPA35180.1"/>
    <property type="gene ID" value="WBGene00273549"/>
</dbReference>
<accession>A0A2A6B9J7</accession>
<protein>
    <submittedName>
        <fullName evidence="1">Uncharacterized protein</fullName>
    </submittedName>
</protein>
<organism evidence="1 2">
    <name type="scientific">Pristionchus pacificus</name>
    <name type="common">Parasitic nematode worm</name>
    <dbReference type="NCBI Taxonomy" id="54126"/>
    <lineage>
        <taxon>Eukaryota</taxon>
        <taxon>Metazoa</taxon>
        <taxon>Ecdysozoa</taxon>
        <taxon>Nematoda</taxon>
        <taxon>Chromadorea</taxon>
        <taxon>Rhabditida</taxon>
        <taxon>Rhabditina</taxon>
        <taxon>Diplogasteromorpha</taxon>
        <taxon>Diplogasteroidea</taxon>
        <taxon>Neodiplogasteridae</taxon>
        <taxon>Pristionchus</taxon>
    </lineage>
</organism>
<gene>
    <name evidence="1" type="primary">WBGene00273549</name>
</gene>
<evidence type="ECO:0000313" key="2">
    <source>
        <dbReference type="Proteomes" id="UP000005239"/>
    </source>
</evidence>
<keyword evidence="2" id="KW-1185">Reference proteome</keyword>
<proteinExistence type="predicted"/>